<keyword evidence="9" id="KW-1185">Reference proteome</keyword>
<dbReference type="InterPro" id="IPR032816">
    <property type="entry name" value="VTT_dom"/>
</dbReference>
<dbReference type="PANTHER" id="PTHR12677:SF59">
    <property type="entry name" value="GOLGI APPARATUS MEMBRANE PROTEIN TVP38-RELATED"/>
    <property type="match status" value="1"/>
</dbReference>
<evidence type="ECO:0000259" key="7">
    <source>
        <dbReference type="Pfam" id="PF09335"/>
    </source>
</evidence>
<evidence type="ECO:0000256" key="4">
    <source>
        <dbReference type="ARBA" id="ARBA00022989"/>
    </source>
</evidence>
<evidence type="ECO:0000256" key="1">
    <source>
        <dbReference type="ARBA" id="ARBA00004651"/>
    </source>
</evidence>
<organism evidence="8 9">
    <name type="scientific">Falsihalocynthiibacter arcticus</name>
    <dbReference type="NCBI Taxonomy" id="1579316"/>
    <lineage>
        <taxon>Bacteria</taxon>
        <taxon>Pseudomonadati</taxon>
        <taxon>Pseudomonadota</taxon>
        <taxon>Alphaproteobacteria</taxon>
        <taxon>Rhodobacterales</taxon>
        <taxon>Roseobacteraceae</taxon>
        <taxon>Falsihalocynthiibacter</taxon>
    </lineage>
</organism>
<dbReference type="Proteomes" id="UP000070371">
    <property type="component" value="Chromosome"/>
</dbReference>
<dbReference type="InterPro" id="IPR015414">
    <property type="entry name" value="TMEM64"/>
</dbReference>
<evidence type="ECO:0000256" key="2">
    <source>
        <dbReference type="ARBA" id="ARBA00022475"/>
    </source>
</evidence>
<accession>A0A126V462</accession>
<keyword evidence="3 6" id="KW-0812">Transmembrane</keyword>
<reference evidence="8 9" key="1">
    <citation type="submission" date="2016-02" db="EMBL/GenBank/DDBJ databases">
        <title>Complete genome sequence of Halocynthiibacter arcticus PAMC 20958t from arctic marine sediment.</title>
        <authorList>
            <person name="Lee Y.M."/>
            <person name="Baek K."/>
            <person name="Lee H.K."/>
            <person name="Shin S.C."/>
        </authorList>
    </citation>
    <scope>NUCLEOTIDE SEQUENCE [LARGE SCALE GENOMIC DNA]</scope>
    <source>
        <strain evidence="8">PAMC 20958</strain>
    </source>
</reference>
<feature type="transmembrane region" description="Helical" evidence="6">
    <location>
        <begin position="135"/>
        <end position="155"/>
    </location>
</feature>
<feature type="domain" description="VTT" evidence="7">
    <location>
        <begin position="68"/>
        <end position="186"/>
    </location>
</feature>
<dbReference type="GO" id="GO:0005886">
    <property type="term" value="C:plasma membrane"/>
    <property type="evidence" value="ECO:0007669"/>
    <property type="project" value="UniProtKB-SubCell"/>
</dbReference>
<comment type="subcellular location">
    <subcellularLocation>
        <location evidence="1 6">Cell membrane</location>
        <topology evidence="1 6">Multi-pass membrane protein</topology>
    </subcellularLocation>
</comment>
<dbReference type="Pfam" id="PF09335">
    <property type="entry name" value="VTT_dom"/>
    <property type="match status" value="1"/>
</dbReference>
<gene>
    <name evidence="8" type="ORF">RC74_19280</name>
</gene>
<sequence length="219" mass="23902">METLIPLSRKTTLILVILATAFLCALLVYFVGLNLPSPEELTIWLRGLGAWGPFAIIGLMILHSFIPFPAEILAICAGAVYGTLVGSALVWAGAMLGGLLAFYLSRLLGRDVVHAWLSPSQANTLDRWAQDQGTFTLLISRFIPVISFNLVNYAAGLTGVRVWTFVWTSAVGILPMTIMSTYLGSQMKTMDWPILLIVSATGIFVVILGHSFAKSREWI</sequence>
<evidence type="ECO:0000256" key="6">
    <source>
        <dbReference type="RuleBase" id="RU366058"/>
    </source>
</evidence>
<dbReference type="STRING" id="1579316.RC74_19280"/>
<feature type="transmembrane region" description="Helical" evidence="6">
    <location>
        <begin position="12"/>
        <end position="31"/>
    </location>
</feature>
<evidence type="ECO:0000313" key="8">
    <source>
        <dbReference type="EMBL" id="AML53112.1"/>
    </source>
</evidence>
<proteinExistence type="inferred from homology"/>
<dbReference type="KEGG" id="hat:RC74_19280"/>
<dbReference type="EMBL" id="CP014327">
    <property type="protein sequence ID" value="AML53112.1"/>
    <property type="molecule type" value="Genomic_DNA"/>
</dbReference>
<comment type="similarity">
    <text evidence="6">Belongs to the TVP38/TMEM64 family.</text>
</comment>
<keyword evidence="4 6" id="KW-1133">Transmembrane helix</keyword>
<feature type="transmembrane region" description="Helical" evidence="6">
    <location>
        <begin position="162"/>
        <end position="182"/>
    </location>
</feature>
<feature type="transmembrane region" description="Helical" evidence="6">
    <location>
        <begin position="72"/>
        <end position="104"/>
    </location>
</feature>
<feature type="transmembrane region" description="Helical" evidence="6">
    <location>
        <begin position="194"/>
        <end position="213"/>
    </location>
</feature>
<evidence type="ECO:0000313" key="9">
    <source>
        <dbReference type="Proteomes" id="UP000070371"/>
    </source>
</evidence>
<evidence type="ECO:0000256" key="5">
    <source>
        <dbReference type="ARBA" id="ARBA00023136"/>
    </source>
</evidence>
<feature type="transmembrane region" description="Helical" evidence="6">
    <location>
        <begin position="43"/>
        <end position="65"/>
    </location>
</feature>
<dbReference type="PANTHER" id="PTHR12677">
    <property type="entry name" value="GOLGI APPARATUS MEMBRANE PROTEIN TVP38-RELATED"/>
    <property type="match status" value="1"/>
</dbReference>
<evidence type="ECO:0000256" key="3">
    <source>
        <dbReference type="ARBA" id="ARBA00022692"/>
    </source>
</evidence>
<dbReference type="AlphaFoldDB" id="A0A126V462"/>
<keyword evidence="2 6" id="KW-1003">Cell membrane</keyword>
<keyword evidence="5 6" id="KW-0472">Membrane</keyword>
<protein>
    <recommendedName>
        <fullName evidence="6">TVP38/TMEM64 family membrane protein</fullName>
    </recommendedName>
</protein>
<name>A0A126V462_9RHOB</name>